<keyword evidence="4" id="KW-1185">Reference proteome</keyword>
<feature type="transmembrane region" description="Helical" evidence="2">
    <location>
        <begin position="82"/>
        <end position="105"/>
    </location>
</feature>
<dbReference type="InParanoid" id="E4XNF5"/>
<proteinExistence type="predicted"/>
<feature type="transmembrane region" description="Helical" evidence="2">
    <location>
        <begin position="12"/>
        <end position="35"/>
    </location>
</feature>
<keyword evidence="2" id="KW-1133">Transmembrane helix</keyword>
<feature type="region of interest" description="Disordered" evidence="1">
    <location>
        <begin position="231"/>
        <end position="250"/>
    </location>
</feature>
<dbReference type="AlphaFoldDB" id="E4XNF5"/>
<name>E4XNF5_OIKDI</name>
<accession>E4XNF5</accession>
<organism evidence="3 4">
    <name type="scientific">Oikopleura dioica</name>
    <name type="common">Tunicate</name>
    <dbReference type="NCBI Taxonomy" id="34765"/>
    <lineage>
        <taxon>Eukaryota</taxon>
        <taxon>Metazoa</taxon>
        <taxon>Chordata</taxon>
        <taxon>Tunicata</taxon>
        <taxon>Appendicularia</taxon>
        <taxon>Copelata</taxon>
        <taxon>Oikopleuridae</taxon>
        <taxon>Oikopleura</taxon>
    </lineage>
</organism>
<dbReference type="EMBL" id="FN653083">
    <property type="protein sequence ID" value="CBY11393.1"/>
    <property type="molecule type" value="Genomic_DNA"/>
</dbReference>
<evidence type="ECO:0000313" key="4">
    <source>
        <dbReference type="Proteomes" id="UP000001307"/>
    </source>
</evidence>
<evidence type="ECO:0000256" key="1">
    <source>
        <dbReference type="SAM" id="MobiDB-lite"/>
    </source>
</evidence>
<evidence type="ECO:0000256" key="2">
    <source>
        <dbReference type="SAM" id="Phobius"/>
    </source>
</evidence>
<dbReference type="OrthoDB" id="10589437at2759"/>
<reference evidence="3 4" key="1">
    <citation type="journal article" date="2010" name="Science">
        <title>Plasticity of animal genome architecture unmasked by rapid evolution of a pelagic tunicate.</title>
        <authorList>
            <person name="Denoeud F."/>
            <person name="Henriet S."/>
            <person name="Mungpakdee S."/>
            <person name="Aury J.M."/>
            <person name="Da Silva C."/>
            <person name="Brinkmann H."/>
            <person name="Mikhaleva J."/>
            <person name="Olsen L.C."/>
            <person name="Jubin C."/>
            <person name="Canestro C."/>
            <person name="Bouquet J.M."/>
            <person name="Danks G."/>
            <person name="Poulain J."/>
            <person name="Campsteijn C."/>
            <person name="Adamski M."/>
            <person name="Cross I."/>
            <person name="Yadetie F."/>
            <person name="Muffato M."/>
            <person name="Louis A."/>
            <person name="Butcher S."/>
            <person name="Tsagkogeorga G."/>
            <person name="Konrad A."/>
            <person name="Singh S."/>
            <person name="Jensen M.F."/>
            <person name="Cong E.H."/>
            <person name="Eikeseth-Otteraa H."/>
            <person name="Noel B."/>
            <person name="Anthouard V."/>
            <person name="Porcel B.M."/>
            <person name="Kachouri-Lafond R."/>
            <person name="Nishino A."/>
            <person name="Ugolini M."/>
            <person name="Chourrout P."/>
            <person name="Nishida H."/>
            <person name="Aasland R."/>
            <person name="Huzurbazar S."/>
            <person name="Westhof E."/>
            <person name="Delsuc F."/>
            <person name="Lehrach H."/>
            <person name="Reinhardt R."/>
            <person name="Weissenbach J."/>
            <person name="Roy S.W."/>
            <person name="Artiguenave F."/>
            <person name="Postlethwait J.H."/>
            <person name="Manak J.R."/>
            <person name="Thompson E.M."/>
            <person name="Jaillon O."/>
            <person name="Du Pasquier L."/>
            <person name="Boudinot P."/>
            <person name="Liberles D.A."/>
            <person name="Volff J.N."/>
            <person name="Philippe H."/>
            <person name="Lenhard B."/>
            <person name="Roest Crollius H."/>
            <person name="Wincker P."/>
            <person name="Chourrout D."/>
        </authorList>
    </citation>
    <scope>NUCLEOTIDE SEQUENCE [LARGE SCALE GENOMIC DNA]</scope>
</reference>
<gene>
    <name evidence="3" type="ORF">GSOID_T00015713001</name>
</gene>
<keyword evidence="2" id="KW-0812">Transmembrane</keyword>
<evidence type="ECO:0000313" key="3">
    <source>
        <dbReference type="EMBL" id="CBY11393.1"/>
    </source>
</evidence>
<protein>
    <submittedName>
        <fullName evidence="3">Uncharacterized protein</fullName>
    </submittedName>
</protein>
<feature type="transmembrane region" description="Helical" evidence="2">
    <location>
        <begin position="41"/>
        <end position="61"/>
    </location>
</feature>
<sequence length="264" mass="29151">MVKYSQQVKSTSTALLIFSLLTISIDSILLTTQILNDLLPTFGIGILLGLFGILAGSYGICAAKEMAHILLPTKAEHFFGKYTTSGCWSVFGGIFAFFGLAWLSFAFSCHAVCIAEHGEKDQSAFYKMLIGKIPSTDSTEENPIWEQNDPDEIGWLANGTCINFQKDWTVKEETTVPPEADLTTASFIEPENVTDIFMLDYEDWLRNDTDDSNFTTPVNDINGTIAVSTVSTTTESNNEDHYDNKRGDRRRPAIFSTPAIKVGA</sequence>
<keyword evidence="2" id="KW-0472">Membrane</keyword>
<dbReference type="Proteomes" id="UP000001307">
    <property type="component" value="Unassembled WGS sequence"/>
</dbReference>